<reference evidence="1 2" key="1">
    <citation type="submission" date="2018-06" db="EMBL/GenBank/DDBJ databases">
        <authorList>
            <consortium name="Pathogen Informatics"/>
            <person name="Doyle S."/>
        </authorList>
    </citation>
    <scope>NUCLEOTIDE SEQUENCE [LARGE SCALE GENOMIC DNA]</scope>
    <source>
        <strain evidence="1 2">NCTC9810</strain>
    </source>
</reference>
<name>A0A376BXI2_9FIRM</name>
<gene>
    <name evidence="1" type="ORF">NCTC9810_00005</name>
</gene>
<sequence length="34" mass="3527">MANTGIASAGNITLMAEAFKLGIEAADSLFIKTR</sequence>
<protein>
    <recommendedName>
        <fullName evidence="3">Thiazole synthase</fullName>
    </recommendedName>
</protein>
<evidence type="ECO:0008006" key="3">
    <source>
        <dbReference type="Google" id="ProtNLM"/>
    </source>
</evidence>
<dbReference type="EMBL" id="UFTA01000001">
    <property type="protein sequence ID" value="SSZ12411.1"/>
    <property type="molecule type" value="Genomic_DNA"/>
</dbReference>
<evidence type="ECO:0000313" key="1">
    <source>
        <dbReference type="EMBL" id="SSZ12411.1"/>
    </source>
</evidence>
<proteinExistence type="predicted"/>
<dbReference type="Proteomes" id="UP000255124">
    <property type="component" value="Unassembled WGS sequence"/>
</dbReference>
<organism evidence="1 2">
    <name type="scientific">Anaerococcus octavius</name>
    <dbReference type="NCBI Taxonomy" id="54007"/>
    <lineage>
        <taxon>Bacteria</taxon>
        <taxon>Bacillati</taxon>
        <taxon>Bacillota</taxon>
        <taxon>Tissierellia</taxon>
        <taxon>Tissierellales</taxon>
        <taxon>Peptoniphilaceae</taxon>
        <taxon>Anaerococcus</taxon>
    </lineage>
</organism>
<dbReference type="AlphaFoldDB" id="A0A376BXI2"/>
<evidence type="ECO:0000313" key="2">
    <source>
        <dbReference type="Proteomes" id="UP000255124"/>
    </source>
</evidence>
<accession>A0A376BXI2</accession>